<proteinExistence type="predicted"/>
<evidence type="ECO:0000313" key="1">
    <source>
        <dbReference type="EMBL" id="QHT03297.1"/>
    </source>
</evidence>
<organism evidence="1">
    <name type="scientific">viral metagenome</name>
    <dbReference type="NCBI Taxonomy" id="1070528"/>
    <lineage>
        <taxon>unclassified sequences</taxon>
        <taxon>metagenomes</taxon>
        <taxon>organismal metagenomes</taxon>
    </lineage>
</organism>
<reference evidence="1" key="1">
    <citation type="journal article" date="2020" name="Nature">
        <title>Giant virus diversity and host interactions through global metagenomics.</title>
        <authorList>
            <person name="Schulz F."/>
            <person name="Roux S."/>
            <person name="Paez-Espino D."/>
            <person name="Jungbluth S."/>
            <person name="Walsh D.A."/>
            <person name="Denef V.J."/>
            <person name="McMahon K.D."/>
            <person name="Konstantinidis K.T."/>
            <person name="Eloe-Fadrosh E.A."/>
            <person name="Kyrpides N.C."/>
            <person name="Woyke T."/>
        </authorList>
    </citation>
    <scope>NUCLEOTIDE SEQUENCE</scope>
    <source>
        <strain evidence="1">GVMAG-M-3300020728-1</strain>
    </source>
</reference>
<accession>A0A6C0CGB7</accession>
<protein>
    <submittedName>
        <fullName evidence="1">Uncharacterized protein</fullName>
    </submittedName>
</protein>
<dbReference type="EMBL" id="MN739409">
    <property type="protein sequence ID" value="QHT03297.1"/>
    <property type="molecule type" value="Genomic_DNA"/>
</dbReference>
<name>A0A6C0CGB7_9ZZZZ</name>
<sequence length="150" mass="16003">MFANLSGNLEAARQKAMASAAMAREHATGLGAIAANPANMQAIRARTTQNLGTLRNNAALGLTSAKSFAGQQLSKLAPAVDNTLSSLKTTVLTLVGNIRDSPTLQSVLAKWNELDAAVRAQLNNEIQAANVPYTKAGRKRTRRHKRKGRK</sequence>
<dbReference type="AlphaFoldDB" id="A0A6C0CGB7"/>